<reference evidence="1" key="1">
    <citation type="submission" date="2021-05" db="EMBL/GenBank/DDBJ databases">
        <authorList>
            <person name="Alioto T."/>
            <person name="Alioto T."/>
            <person name="Gomez Garrido J."/>
        </authorList>
    </citation>
    <scope>NUCLEOTIDE SEQUENCE</scope>
</reference>
<proteinExistence type="predicted"/>
<accession>A0A8D9FJG0</accession>
<sequence>MFFYLCSSLNTKVKMWVCVCYTNPHRLSDFNNIWHSCPCPLYSGKKSRDSLSTLMLSNAELGKQMDGRLEDNTIFSHIFHHKCLFFSKFAGLVAIEFVNKSVMCKFEERNAIYIYTHTPPSCSLAGCLKGQRVPFIFRVGKIN</sequence>
<dbReference type="AlphaFoldDB" id="A0A8D9FJG0"/>
<protein>
    <submittedName>
        <fullName evidence="1">Uncharacterized protein</fullName>
    </submittedName>
</protein>
<organism evidence="1">
    <name type="scientific">Cacopsylla melanoneura</name>
    <dbReference type="NCBI Taxonomy" id="428564"/>
    <lineage>
        <taxon>Eukaryota</taxon>
        <taxon>Metazoa</taxon>
        <taxon>Ecdysozoa</taxon>
        <taxon>Arthropoda</taxon>
        <taxon>Hexapoda</taxon>
        <taxon>Insecta</taxon>
        <taxon>Pterygota</taxon>
        <taxon>Neoptera</taxon>
        <taxon>Paraneoptera</taxon>
        <taxon>Hemiptera</taxon>
        <taxon>Sternorrhyncha</taxon>
        <taxon>Psylloidea</taxon>
        <taxon>Psyllidae</taxon>
        <taxon>Psyllinae</taxon>
        <taxon>Cacopsylla</taxon>
    </lineage>
</organism>
<evidence type="ECO:0000313" key="1">
    <source>
        <dbReference type="EMBL" id="CAG6791759.1"/>
    </source>
</evidence>
<dbReference type="EMBL" id="HBUF01677903">
    <property type="protein sequence ID" value="CAG6791759.1"/>
    <property type="molecule type" value="Transcribed_RNA"/>
</dbReference>
<name>A0A8D9FJG0_9HEMI</name>